<sequence length="515" mass="59604">MDCEPSNKRQRPQPKKPRHHGPLDRFVTSTPPDILKVVKYATLLFQLLDKIVEEVGEENVVLVVMDNESNYVKAGKLLEAKRPNLYWTPCAEHCIDLMLEDLGKMANVKSAIQKCIFMNGYIYSHIPLVNMMRNFTNQRNLHRPTITRFATTFITLAQFHKQKDKLRKMVHSEEWNNSKWSKEAGGNKVRTYILQDSFWKNVLYGLKLAGPLVQVLRMVDGEIKPPMGYMYAATDQAKETIMKSFNWREEHYKTAFEIIDKRWECQLHRPLHAAGYFLNPEIQYGKYDDANCEEVLKGLYDCIDRLVPEIKTQDKIMSEIDEFKNATGLFGYHMAIRHKATKSPAEWWSSYGSSTPHLQKFAIKVLSLTCSATGCERNWGVSQLIHTKRRNRLSQNRLNDMVFVKYNRALQRRYKRKDIVDPILLEEIDDSNEWLTGRMDGSSDNEAAASSRFEKEKGIASTSSGSRAFRKPPSSGMTLVDEDDDDVEEDFGGGELFQDTLLDRDDYEFENTQFD</sequence>
<accession>A0ABM1R9B2</accession>
<evidence type="ECO:0000313" key="5">
    <source>
        <dbReference type="RefSeq" id="XP_019095600.1"/>
    </source>
</evidence>
<dbReference type="RefSeq" id="XP_019095600.1">
    <property type="nucleotide sequence ID" value="XM_019240055.1"/>
</dbReference>
<dbReference type="InterPro" id="IPR007021">
    <property type="entry name" value="DUF659"/>
</dbReference>
<name>A0ABM1R9B2_CAMSA</name>
<feature type="region of interest" description="Disordered" evidence="1">
    <location>
        <begin position="436"/>
        <end position="492"/>
    </location>
</feature>
<evidence type="ECO:0000259" key="3">
    <source>
        <dbReference type="Pfam" id="PF05699"/>
    </source>
</evidence>
<dbReference type="PANTHER" id="PTHR32166:SF122">
    <property type="entry name" value="OS09G0499600 PROTEIN"/>
    <property type="match status" value="1"/>
</dbReference>
<evidence type="ECO:0000313" key="4">
    <source>
        <dbReference type="Proteomes" id="UP000694864"/>
    </source>
</evidence>
<dbReference type="GeneID" id="104763276"/>
<reference evidence="5" key="2">
    <citation type="submission" date="2025-08" db="UniProtKB">
        <authorList>
            <consortium name="RefSeq"/>
        </authorList>
    </citation>
    <scope>IDENTIFICATION</scope>
    <source>
        <tissue evidence="5">Leaf</tissue>
    </source>
</reference>
<protein>
    <submittedName>
        <fullName evidence="5">Uncharacterized protein LOC104763276</fullName>
    </submittedName>
</protein>
<dbReference type="SUPFAM" id="SSF53098">
    <property type="entry name" value="Ribonuclease H-like"/>
    <property type="match status" value="1"/>
</dbReference>
<feature type="region of interest" description="Disordered" evidence="1">
    <location>
        <begin position="1"/>
        <end position="27"/>
    </location>
</feature>
<gene>
    <name evidence="5" type="primary">LOC104763276</name>
</gene>
<dbReference type="Pfam" id="PF05699">
    <property type="entry name" value="Dimer_Tnp_hAT"/>
    <property type="match status" value="1"/>
</dbReference>
<feature type="compositionally biased region" description="Basic residues" evidence="1">
    <location>
        <begin position="8"/>
        <end position="20"/>
    </location>
</feature>
<feature type="compositionally biased region" description="Acidic residues" evidence="1">
    <location>
        <begin position="480"/>
        <end position="492"/>
    </location>
</feature>
<feature type="domain" description="HAT C-terminal dimerisation" evidence="3">
    <location>
        <begin position="343"/>
        <end position="407"/>
    </location>
</feature>
<feature type="domain" description="DUF659" evidence="2">
    <location>
        <begin position="33"/>
        <end position="114"/>
    </location>
</feature>
<organism evidence="4 5">
    <name type="scientific">Camelina sativa</name>
    <name type="common">False flax</name>
    <name type="synonym">Myagrum sativum</name>
    <dbReference type="NCBI Taxonomy" id="90675"/>
    <lineage>
        <taxon>Eukaryota</taxon>
        <taxon>Viridiplantae</taxon>
        <taxon>Streptophyta</taxon>
        <taxon>Embryophyta</taxon>
        <taxon>Tracheophyta</taxon>
        <taxon>Spermatophyta</taxon>
        <taxon>Magnoliopsida</taxon>
        <taxon>eudicotyledons</taxon>
        <taxon>Gunneridae</taxon>
        <taxon>Pentapetalae</taxon>
        <taxon>rosids</taxon>
        <taxon>malvids</taxon>
        <taxon>Brassicales</taxon>
        <taxon>Brassicaceae</taxon>
        <taxon>Camelineae</taxon>
        <taxon>Camelina</taxon>
    </lineage>
</organism>
<dbReference type="InterPro" id="IPR008906">
    <property type="entry name" value="HATC_C_dom"/>
</dbReference>
<keyword evidence="4" id="KW-1185">Reference proteome</keyword>
<dbReference type="Proteomes" id="UP000694864">
    <property type="component" value="Chromosome 18"/>
</dbReference>
<evidence type="ECO:0000256" key="1">
    <source>
        <dbReference type="SAM" id="MobiDB-lite"/>
    </source>
</evidence>
<dbReference type="InterPro" id="IPR012337">
    <property type="entry name" value="RNaseH-like_sf"/>
</dbReference>
<proteinExistence type="predicted"/>
<dbReference type="Pfam" id="PF04937">
    <property type="entry name" value="DUF659"/>
    <property type="match status" value="1"/>
</dbReference>
<evidence type="ECO:0000259" key="2">
    <source>
        <dbReference type="Pfam" id="PF04937"/>
    </source>
</evidence>
<dbReference type="PANTHER" id="PTHR32166">
    <property type="entry name" value="OSJNBA0013A04.12 PROTEIN"/>
    <property type="match status" value="1"/>
</dbReference>
<reference evidence="4" key="1">
    <citation type="journal article" date="2014" name="Nat. Commun.">
        <title>The emerging biofuel crop Camelina sativa retains a highly undifferentiated hexaploid genome structure.</title>
        <authorList>
            <person name="Kagale S."/>
            <person name="Koh C."/>
            <person name="Nixon J."/>
            <person name="Bollina V."/>
            <person name="Clarke W.E."/>
            <person name="Tuteja R."/>
            <person name="Spillane C."/>
            <person name="Robinson S.J."/>
            <person name="Links M.G."/>
            <person name="Clarke C."/>
            <person name="Higgins E.E."/>
            <person name="Huebert T."/>
            <person name="Sharpe A.G."/>
            <person name="Parkin I.A."/>
        </authorList>
    </citation>
    <scope>NUCLEOTIDE SEQUENCE [LARGE SCALE GENOMIC DNA]</scope>
    <source>
        <strain evidence="4">cv. DH55</strain>
    </source>
</reference>